<feature type="compositionally biased region" description="Gly residues" evidence="1">
    <location>
        <begin position="216"/>
        <end position="229"/>
    </location>
</feature>
<evidence type="ECO:0008006" key="4">
    <source>
        <dbReference type="Google" id="ProtNLM"/>
    </source>
</evidence>
<dbReference type="EMBL" id="JAAVJC010000191">
    <property type="protein sequence ID" value="NJQ16757.1"/>
    <property type="molecule type" value="Genomic_DNA"/>
</dbReference>
<sequence>MPMPQLPGLFEGWLEAEGIRSDAVAMLTGQSVQPPPRVRPGEQARKLFRELMRAAHPDLVTDETERGRRGAFVARVNQAYARGDVEALQRLFDEWAAGPAPEPTPFTRAEELAARLEWLASRKESLAVEAAELEAGAVGSMLQLAKDDPDALLEEIAADLHRKIGEREAELHRLHGGATYATPAQGDGGWDAGGASGYGAGTGPASADESRNQGDSEGGAGAPRTGQGS</sequence>
<name>A0ABX1CCB8_9ACTN</name>
<feature type="region of interest" description="Disordered" evidence="1">
    <location>
        <begin position="180"/>
        <end position="229"/>
    </location>
</feature>
<feature type="compositionally biased region" description="Gly residues" evidence="1">
    <location>
        <begin position="186"/>
        <end position="202"/>
    </location>
</feature>
<protein>
    <recommendedName>
        <fullName evidence="4">J domain-containing protein</fullName>
    </recommendedName>
</protein>
<organism evidence="2 3">
    <name type="scientific">Streptomyces bohaiensis</name>
    <dbReference type="NCBI Taxonomy" id="1431344"/>
    <lineage>
        <taxon>Bacteria</taxon>
        <taxon>Bacillati</taxon>
        <taxon>Actinomycetota</taxon>
        <taxon>Actinomycetes</taxon>
        <taxon>Kitasatosporales</taxon>
        <taxon>Streptomycetaceae</taxon>
        <taxon>Streptomyces</taxon>
    </lineage>
</organism>
<proteinExistence type="predicted"/>
<evidence type="ECO:0000313" key="2">
    <source>
        <dbReference type="EMBL" id="NJQ16757.1"/>
    </source>
</evidence>
<evidence type="ECO:0000256" key="1">
    <source>
        <dbReference type="SAM" id="MobiDB-lite"/>
    </source>
</evidence>
<gene>
    <name evidence="2" type="ORF">HCN52_17925</name>
</gene>
<evidence type="ECO:0000313" key="3">
    <source>
        <dbReference type="Proteomes" id="UP000727056"/>
    </source>
</evidence>
<accession>A0ABX1CCB8</accession>
<reference evidence="2 3" key="1">
    <citation type="submission" date="2020-03" db="EMBL/GenBank/DDBJ databases">
        <title>Draft genome of Streptomyces sp. ventii, isolated from the Axial Seamount in the Pacific Ocean, and resequencing of the two type strains Streptomyces lonarensis strain NCL 716 and Streptomyces bohaiensis strain 11A07.</title>
        <authorList>
            <person name="Loughran R.M."/>
            <person name="Pfannmuller K.M."/>
            <person name="Wasson B.J."/>
            <person name="Deadmond M.C."/>
            <person name="Paddock B.E."/>
            <person name="Koyack M.J."/>
            <person name="Gallegos D.A."/>
            <person name="Mitchell E.A."/>
            <person name="Ushijima B."/>
            <person name="Saw J.H."/>
            <person name="Mcphail K.L."/>
            <person name="Videau P."/>
        </authorList>
    </citation>
    <scope>NUCLEOTIDE SEQUENCE [LARGE SCALE GENOMIC DNA]</scope>
    <source>
        <strain evidence="2 3">11A07</strain>
    </source>
</reference>
<dbReference type="Proteomes" id="UP000727056">
    <property type="component" value="Unassembled WGS sequence"/>
</dbReference>
<comment type="caution">
    <text evidence="2">The sequence shown here is derived from an EMBL/GenBank/DDBJ whole genome shotgun (WGS) entry which is preliminary data.</text>
</comment>
<keyword evidence="3" id="KW-1185">Reference proteome</keyword>